<dbReference type="InterPro" id="IPR002937">
    <property type="entry name" value="Amino_oxidase"/>
</dbReference>
<reference evidence="2" key="1">
    <citation type="submission" date="2023-01" db="EMBL/GenBank/DDBJ databases">
        <title>Metagenome sequencing of chrysophaentin producing Chrysophaeum taylorii.</title>
        <authorList>
            <person name="Davison J."/>
            <person name="Bewley C."/>
        </authorList>
    </citation>
    <scope>NUCLEOTIDE SEQUENCE</scope>
    <source>
        <strain evidence="2">NIES-1699</strain>
    </source>
</reference>
<dbReference type="Pfam" id="PF01593">
    <property type="entry name" value="Amino_oxidase"/>
    <property type="match status" value="1"/>
</dbReference>
<dbReference type="Gene3D" id="3.90.660.50">
    <property type="match status" value="1"/>
</dbReference>
<dbReference type="PANTHER" id="PTHR46313">
    <property type="match status" value="1"/>
</dbReference>
<dbReference type="EMBL" id="JAQMWT010000524">
    <property type="protein sequence ID" value="KAJ8600384.1"/>
    <property type="molecule type" value="Genomic_DNA"/>
</dbReference>
<dbReference type="Proteomes" id="UP001230188">
    <property type="component" value="Unassembled WGS sequence"/>
</dbReference>
<sequence length="405" mass="44359">MIGEEPEWVCYDRWGTQLPEGKFAAAVGPKDFAERILPKYGGPKAVDEWRRLMRRVLPLGEAIFGLPAAAVREDAFAAATLGLRYFGPLSNVLSRGGGPKLSGPFKDLLDEEGIRDPFILRWLDMICFLLQGTTTGEAPTTLMAYMLADFYAEGSTLDYPVGGSKGIVDALARGIEKHNGEIRTRCRVDRIIVENDRAVGVVARGLEIRAPVVACNADPWTARTLAPELAGYLDSLLPEPCPSFLHLHLGIDARGIDESIPPQWASLADWDVKKPRNLALVSVASKLDPTLAPPGKHVVHAYVPATEPFDPWLDSSSDYQLAKARAVDVLWRAIEAYIPDVRARVQLQFAATPLTHRRFLNRHRGTYGAFLKAPNQLMGHKTPISGLFLCGDSTFPGIGANTVEV</sequence>
<evidence type="ECO:0000259" key="1">
    <source>
        <dbReference type="Pfam" id="PF01593"/>
    </source>
</evidence>
<name>A0AAD7U9L0_9STRA</name>
<proteinExistence type="predicted"/>
<dbReference type="GO" id="GO:0016491">
    <property type="term" value="F:oxidoreductase activity"/>
    <property type="evidence" value="ECO:0007669"/>
    <property type="project" value="InterPro"/>
</dbReference>
<protein>
    <recommendedName>
        <fullName evidence="1">Amine oxidase domain-containing protein</fullName>
    </recommendedName>
</protein>
<comment type="caution">
    <text evidence="2">The sequence shown here is derived from an EMBL/GenBank/DDBJ whole genome shotgun (WGS) entry which is preliminary data.</text>
</comment>
<dbReference type="PANTHER" id="PTHR46313:SF3">
    <property type="entry name" value="PROLYCOPENE ISOMERASE, CHLOROPLASTIC"/>
    <property type="match status" value="1"/>
</dbReference>
<dbReference type="Gene3D" id="3.50.50.60">
    <property type="entry name" value="FAD/NAD(P)-binding domain"/>
    <property type="match status" value="1"/>
</dbReference>
<evidence type="ECO:0000313" key="3">
    <source>
        <dbReference type="Proteomes" id="UP001230188"/>
    </source>
</evidence>
<feature type="domain" description="Amine oxidase" evidence="1">
    <location>
        <begin position="118"/>
        <end position="395"/>
    </location>
</feature>
<keyword evidence="3" id="KW-1185">Reference proteome</keyword>
<dbReference type="SUPFAM" id="SSF51905">
    <property type="entry name" value="FAD/NAD(P)-binding domain"/>
    <property type="match status" value="1"/>
</dbReference>
<dbReference type="AlphaFoldDB" id="A0AAD7U9L0"/>
<organism evidence="2 3">
    <name type="scientific">Chrysophaeum taylorii</name>
    <dbReference type="NCBI Taxonomy" id="2483200"/>
    <lineage>
        <taxon>Eukaryota</taxon>
        <taxon>Sar</taxon>
        <taxon>Stramenopiles</taxon>
        <taxon>Ochrophyta</taxon>
        <taxon>Pelagophyceae</taxon>
        <taxon>Pelagomonadales</taxon>
        <taxon>Pelagomonadaceae</taxon>
        <taxon>Chrysophaeum</taxon>
    </lineage>
</organism>
<gene>
    <name evidence="2" type="ORF">CTAYLR_000734</name>
</gene>
<dbReference type="InterPro" id="IPR045892">
    <property type="entry name" value="CrtISO-like"/>
</dbReference>
<evidence type="ECO:0000313" key="2">
    <source>
        <dbReference type="EMBL" id="KAJ8600384.1"/>
    </source>
</evidence>
<accession>A0AAD7U9L0</accession>
<dbReference type="GO" id="GO:0016116">
    <property type="term" value="P:carotenoid metabolic process"/>
    <property type="evidence" value="ECO:0007669"/>
    <property type="project" value="InterPro"/>
</dbReference>
<dbReference type="InterPro" id="IPR036188">
    <property type="entry name" value="FAD/NAD-bd_sf"/>
</dbReference>